<dbReference type="SUPFAM" id="SSF52777">
    <property type="entry name" value="CoA-dependent acyltransferases"/>
    <property type="match status" value="6"/>
</dbReference>
<dbReference type="GO" id="GO:0005737">
    <property type="term" value="C:cytoplasm"/>
    <property type="evidence" value="ECO:0007669"/>
    <property type="project" value="TreeGrafter"/>
</dbReference>
<dbReference type="InterPro" id="IPR010060">
    <property type="entry name" value="NRPS_synth"/>
</dbReference>
<dbReference type="GO" id="GO:0017000">
    <property type="term" value="P:antibiotic biosynthetic process"/>
    <property type="evidence" value="ECO:0007669"/>
    <property type="project" value="UniProtKB-KW"/>
</dbReference>
<dbReference type="InterPro" id="IPR001242">
    <property type="entry name" value="Condensation_dom"/>
</dbReference>
<dbReference type="GO" id="GO:0044550">
    <property type="term" value="P:secondary metabolite biosynthetic process"/>
    <property type="evidence" value="ECO:0007669"/>
    <property type="project" value="UniProtKB-ARBA"/>
</dbReference>
<feature type="domain" description="Carrier" evidence="7">
    <location>
        <begin position="2047"/>
        <end position="2122"/>
    </location>
</feature>
<evidence type="ECO:0000256" key="5">
    <source>
        <dbReference type="ARBA" id="ARBA00022737"/>
    </source>
</evidence>
<dbReference type="InterPro" id="IPR006162">
    <property type="entry name" value="Ppantetheine_attach_site"/>
</dbReference>
<dbReference type="Pfam" id="PF00550">
    <property type="entry name" value="PP-binding"/>
    <property type="match status" value="3"/>
</dbReference>
<dbReference type="InterPro" id="IPR020845">
    <property type="entry name" value="AMP-binding_CS"/>
</dbReference>
<dbReference type="Gene3D" id="3.30.300.30">
    <property type="match status" value="2"/>
</dbReference>
<dbReference type="GO" id="GO:0072330">
    <property type="term" value="P:monocarboxylic acid biosynthetic process"/>
    <property type="evidence" value="ECO:0007669"/>
    <property type="project" value="UniProtKB-ARBA"/>
</dbReference>
<evidence type="ECO:0000259" key="7">
    <source>
        <dbReference type="PROSITE" id="PS50075"/>
    </source>
</evidence>
<evidence type="ECO:0000256" key="3">
    <source>
        <dbReference type="ARBA" id="ARBA00022450"/>
    </source>
</evidence>
<dbReference type="NCBIfam" id="TIGR01733">
    <property type="entry name" value="AA-adenyl-dom"/>
    <property type="match status" value="2"/>
</dbReference>
<dbReference type="CDD" id="cd12117">
    <property type="entry name" value="A_NRPS_Srf_like"/>
    <property type="match status" value="1"/>
</dbReference>
<keyword evidence="3" id="KW-0596">Phosphopantetheine</keyword>
<dbReference type="PROSITE" id="PS00012">
    <property type="entry name" value="PHOSPHOPANTETHEINE"/>
    <property type="match status" value="1"/>
</dbReference>
<feature type="domain" description="Carrier" evidence="7">
    <location>
        <begin position="516"/>
        <end position="590"/>
    </location>
</feature>
<dbReference type="SMART" id="SM00823">
    <property type="entry name" value="PKS_PP"/>
    <property type="match status" value="3"/>
</dbReference>
<dbReference type="Gene3D" id="3.40.50.980">
    <property type="match status" value="4"/>
</dbReference>
<dbReference type="InterPro" id="IPR029058">
    <property type="entry name" value="AB_hydrolase_fold"/>
</dbReference>
<evidence type="ECO:0000313" key="8">
    <source>
        <dbReference type="EMBL" id="RZU53268.1"/>
    </source>
</evidence>
<protein>
    <submittedName>
        <fullName evidence="8">Non-ribosomal peptide synthase protein (TIGR01720 family)/amino acid adenylation domain-containing protein</fullName>
    </submittedName>
</protein>
<proteinExistence type="inferred from homology"/>
<dbReference type="FunFam" id="1.10.1200.10:FF:000016">
    <property type="entry name" value="Non-ribosomal peptide synthase"/>
    <property type="match status" value="2"/>
</dbReference>
<dbReference type="Pfam" id="PF00975">
    <property type="entry name" value="Thioesterase"/>
    <property type="match status" value="1"/>
</dbReference>
<dbReference type="SMART" id="SM00824">
    <property type="entry name" value="PKS_TE"/>
    <property type="match status" value="1"/>
</dbReference>
<dbReference type="SUPFAM" id="SSF47336">
    <property type="entry name" value="ACP-like"/>
    <property type="match status" value="3"/>
</dbReference>
<keyword evidence="9" id="KW-1185">Reference proteome</keyword>
<dbReference type="SUPFAM" id="SSF56801">
    <property type="entry name" value="Acetyl-CoA synthetase-like"/>
    <property type="match status" value="2"/>
</dbReference>
<dbReference type="PROSITE" id="PS00455">
    <property type="entry name" value="AMP_BINDING"/>
    <property type="match status" value="2"/>
</dbReference>
<dbReference type="InterPro" id="IPR010071">
    <property type="entry name" value="AA_adenyl_dom"/>
</dbReference>
<dbReference type="Gene3D" id="3.30.559.10">
    <property type="entry name" value="Chloramphenicol acetyltransferase-like domain"/>
    <property type="match status" value="3"/>
</dbReference>
<dbReference type="Gene3D" id="3.40.50.1820">
    <property type="entry name" value="alpha/beta hydrolase"/>
    <property type="match status" value="1"/>
</dbReference>
<accession>A0A4Q7ZQ82</accession>
<evidence type="ECO:0000256" key="4">
    <source>
        <dbReference type="ARBA" id="ARBA00022553"/>
    </source>
</evidence>
<dbReference type="RefSeq" id="WP_130511767.1">
    <property type="nucleotide sequence ID" value="NZ_SHKY01000001.1"/>
</dbReference>
<dbReference type="InterPro" id="IPR001031">
    <property type="entry name" value="Thioesterase"/>
</dbReference>
<dbReference type="InterPro" id="IPR025110">
    <property type="entry name" value="AMP-bd_C"/>
</dbReference>
<dbReference type="InterPro" id="IPR020802">
    <property type="entry name" value="TesA-like"/>
</dbReference>
<evidence type="ECO:0000256" key="6">
    <source>
        <dbReference type="ARBA" id="ARBA00023194"/>
    </source>
</evidence>
<keyword evidence="5" id="KW-0677">Repeat</keyword>
<dbReference type="SUPFAM" id="SSF53474">
    <property type="entry name" value="alpha/beta-Hydrolases"/>
    <property type="match status" value="1"/>
</dbReference>
<keyword evidence="4" id="KW-0597">Phosphoprotein</keyword>
<reference evidence="8 9" key="1">
    <citation type="submission" date="2019-02" db="EMBL/GenBank/DDBJ databases">
        <title>Sequencing the genomes of 1000 actinobacteria strains.</title>
        <authorList>
            <person name="Klenk H.-P."/>
        </authorList>
    </citation>
    <scope>NUCLEOTIDE SEQUENCE [LARGE SCALE GENOMIC DNA]</scope>
    <source>
        <strain evidence="8 9">DSM 45162</strain>
    </source>
</reference>
<sequence>MPGSTIDSPTVSALPTGASETIPALFAQRVSADPTAIALATRGASLTFAELDAKADRLARKLARYGVGPERLAGVVSSEPVQAIVAMLAILKCGGAYLPLDAEYPAERLKFIIADAAPVLLLTGRESVRAVPAFTGPRIPITADADADADEISGGEVSLQAEVANLAYVIYTSGSTGTPKGVAVSHAGLSGLVREQSRRFEIGPGSRVLQFASLCFDASVSEIWTTLLSGATLVCPEKGRLLPGSMLAEFVQEQNVSHLTLPPTALDIMAPEDLPAVTVVVAGEACAPEVARKWSVGRRLINAYGPTETTVCATMSNPLTSGETPIGRPLAGTSAHVLDTALRLVPVGVVGELYVSGAGLARGYVGRPGVTAERFVADPFAGDGRRMYRTGDLVRWREDGQLEFVGRSDAQVKIRGYRVEPGEVESALRALDGVAQAIVVADTDSGGRRRLVGYVTARANGPLDVAWLRKQLTNVLPDYLVPAHLVQLDRIPLTPSGKVDHGSLPAPEVVASNGGKPRTRREQILCAAFAEVLGVEEVGIDDDFFDLGGDSIVSINLISVVRRSGLVIKPRDIFKHRKVAPLAAAATVREPEPAAALADNLGSVPPSPIMHWLAERTTEIRGFHQSMVVQVPAGATESLLTGALQVLLDHHDALRMQVVPASDGQGFDLTVREPGDVRADGCLARVDISGWTERARQVGEETAARAAVDRLAPESGVMLQAVWFTDGPEAGRLLLVVNHMAVDGVSWRILMPDLRSAYEALARGEDPVLPPVGTSLRQWSERLVEEASAPRRVQEADYWSSLLPDRQPVIGRRPIDPQRDRTRDLASVTVELPVDVSRVILTTAPATFRARINDVLLAALGLATAKWLGSRDETGPIVVDVEGHGREDILPGVDLSRTVGWFTTVFPVVLDLAAADWTAVRAGEPVVGRAVRTVREKLRGLPDNGIGYGILRYLDGPARSRMPRGPQAAIGFNYLGRFGTPGNADWSPASRGGEVLSGSFDPATPVVHPLAVTAVTLDGEDGPRILTECSFLPEVLTADEVREFTDAWSDALTGLAKHVSQTGVGGCTPSDFPLVDVTINDIERLEDAFPGLEAVLPLSPLQEGLLFHALYDENGRDVYTVQLTCTLTGDLEPERLRAAMNALIRRHGALRARFVHTGLARPVQVIAPAADGLPWDYQDVRSLDPGQREEHFSTICAAERATRFDTSREVMVRCVLVRTADEEHRLLVTSHHLIFDGWSSRIMVRDLLALYAANGTASALPPAAPYSDFLAWLHEQDHDAATAAWRTALAGLTGPTLVAGPRAASAATPADRIDLALTTEESARLIRFARSCGLTLNTVFQGAWALLLSHLTGIDDVVFGATVAGRPPEVPRADEMVGLFINTLPVRARIDRSRPGNTFLTDLQDRQAELMEFSYVGLGQLQALSGLATLFDTIVVFENYPGGGTEQDDDSSTIRLSGLDGYDVTDYALALVVMPGEHIDLRLDYRSDAVTKSLAASILHRLRHLLLAMTTDARIPVGQLTIADPGDAAQLLAAGTGAASPTIAGGVGEAICRIAHEQPDSIAVRCGDIALSYGELDKAAASLAARLVAAGVCPESRVIVFQQRSAGLVVSLLAVARSGASYVPLLGSSPTAWLRESITDAAPRVILTDRALSAHELFAEPLTVPMIVVDDPALATWEPLAPQPCHPDQVVGLAYTSGSTGTAKPVGTTHADLLWLASEPSWGERPQRVLLYSPHNWDALSFELWATLLQGGEVVVAPPGDTDPAVIRALVARYDISRMWITAGLFDLLAEDDPAALARLDQVWTGGDVVSPESVHRFLTACPDTRLFNGYGPCEATVFTTCHPITSAAELQRAVPIGRPISGKNVYVLDTALRLVPVGVVGELYVSGAGLARGYVGRPGVTAERFVADPFAGDGRRMYRTGDLVRWREDGQLEFVGRSDAQVKIRGYRVEPGEVESALRALDGVAQAIVVADTDSGGRRRLVGYVLPDAGRTLDGSDLRRRLSAVVPDALVPAVVMVVDAFPLTPNGKVDRASLPAAEASVPAGRRPRTWRERVLCEAFAAALDRQRVSIDDNFFDLGGNSLIAIRLIGRIRSALQTDLNIRDLFEAPTVAALQERQAGQSASAHVNLVRYPLPDRIPLSSAQRGLWFIDRLQGASPAYNVPLALRLTDDIDVVALDQALADVVARHDALRTVYRDTDGEPWQTILPPADCPFRLIECRVSERDLISRLESCAREPFDLAARPPVRARLFHVEAGTPVLLLVVHHIAADGASLAPLIRDLGAAYRARRAGESPELPELPVRYVDFSEWQRQVLGDEQDPTSEISRQLAFWRQSLAGIPDHPPIPTDHPRRPAVDGAAGVVRWTLPATTHAALLALARQNQATLFMVLHTAVAAALSRMGAGTDITVGAPVAGRPDWILDDLVGYFVNTVTLRTDTTGRPSFRTLLARVREDDLAAFAHQDVPFDRVVEAINPVRTLAWHPLYQVMLSMFDDHAYDADLIADTAQEIPLDPAAADFDLAFELRPQIRPDGEPDDINAVLGFRADLFERQTIERLVGDLDGILQAALEDPDRELELGAAQATLDEPSADVPVPARQSPSTELERTLCGLFAEALGRAEVGVSDNFFGIGGHSLLGVRLMARIRARLGGDLTVRDLIAHPTAADLATRFQDGQGGDGFDVALPLRDRATGLALFCFPPASGLSWAYAGLLAHIPDGVSVYGLQARGLQPDGGAPHQTLDEMIDDYLVTLRRIRPNGPYALLGWSFGGNIAHLVATRLQAEGEDVAMLVLLDAYPPQPTKSSEEIDEAWTVRALLRLNGHRCDGDCELTDPLAHAARILAEPDAPLSALPADRIRRVLSVVRNSARLGAGLRQGRFDGDTILFVAGADGVDPEDAAAAWRPFLAGDVETRVVDVTHDGMPRPAALAHIADALRPAFDRLLAPEIRTVKGEIDD</sequence>
<name>A0A4Q7ZQ82_9ACTN</name>
<evidence type="ECO:0000256" key="2">
    <source>
        <dbReference type="ARBA" id="ARBA00006432"/>
    </source>
</evidence>
<dbReference type="InterPro" id="IPR020806">
    <property type="entry name" value="PKS_PP-bd"/>
</dbReference>
<dbReference type="OrthoDB" id="5476914at2"/>
<comment type="similarity">
    <text evidence="2">Belongs to the ATP-dependent AMP-binding enzyme family.</text>
</comment>
<dbReference type="InterPro" id="IPR009081">
    <property type="entry name" value="PP-bd_ACP"/>
</dbReference>
<dbReference type="InterPro" id="IPR036736">
    <property type="entry name" value="ACP-like_sf"/>
</dbReference>
<gene>
    <name evidence="8" type="ORF">EV385_5176</name>
</gene>
<dbReference type="Pfam" id="PF13193">
    <property type="entry name" value="AMP-binding_C"/>
    <property type="match status" value="2"/>
</dbReference>
<dbReference type="Proteomes" id="UP000292564">
    <property type="component" value="Unassembled WGS sequence"/>
</dbReference>
<dbReference type="FunFam" id="3.30.300.30:FF:000010">
    <property type="entry name" value="Enterobactin synthetase component F"/>
    <property type="match status" value="1"/>
</dbReference>
<dbReference type="PANTHER" id="PTHR45527">
    <property type="entry name" value="NONRIBOSOMAL PEPTIDE SYNTHETASE"/>
    <property type="match status" value="1"/>
</dbReference>
<dbReference type="CDD" id="cd19543">
    <property type="entry name" value="DCL_NRPS"/>
    <property type="match status" value="1"/>
</dbReference>
<dbReference type="GO" id="GO:0043041">
    <property type="term" value="P:amino acid activation for nonribosomal peptide biosynthetic process"/>
    <property type="evidence" value="ECO:0007669"/>
    <property type="project" value="TreeGrafter"/>
</dbReference>
<dbReference type="Gene3D" id="2.30.38.10">
    <property type="entry name" value="Luciferase, Domain 3"/>
    <property type="match status" value="2"/>
</dbReference>
<organism evidence="8 9">
    <name type="scientific">Krasilnikovia cinnamomea</name>
    <dbReference type="NCBI Taxonomy" id="349313"/>
    <lineage>
        <taxon>Bacteria</taxon>
        <taxon>Bacillati</taxon>
        <taxon>Actinomycetota</taxon>
        <taxon>Actinomycetes</taxon>
        <taxon>Micromonosporales</taxon>
        <taxon>Micromonosporaceae</taxon>
        <taxon>Krasilnikovia</taxon>
    </lineage>
</organism>
<dbReference type="Gene3D" id="1.10.1200.10">
    <property type="entry name" value="ACP-like"/>
    <property type="match status" value="2"/>
</dbReference>
<dbReference type="FunFam" id="3.40.50.12780:FF:000012">
    <property type="entry name" value="Non-ribosomal peptide synthetase"/>
    <property type="match status" value="1"/>
</dbReference>
<dbReference type="GO" id="GO:0003824">
    <property type="term" value="F:catalytic activity"/>
    <property type="evidence" value="ECO:0007669"/>
    <property type="project" value="InterPro"/>
</dbReference>
<dbReference type="InterPro" id="IPR023213">
    <property type="entry name" value="CAT-like_dom_sf"/>
</dbReference>
<dbReference type="NCBIfam" id="TIGR01720">
    <property type="entry name" value="NRPS-para261"/>
    <property type="match status" value="1"/>
</dbReference>
<dbReference type="PROSITE" id="PS50075">
    <property type="entry name" value="CARRIER"/>
    <property type="match status" value="3"/>
</dbReference>
<dbReference type="CDD" id="cd19540">
    <property type="entry name" value="LCL_NRPS-like"/>
    <property type="match status" value="1"/>
</dbReference>
<comment type="cofactor">
    <cofactor evidence="1">
        <name>pantetheine 4'-phosphate</name>
        <dbReference type="ChEBI" id="CHEBI:47942"/>
    </cofactor>
</comment>
<dbReference type="InterPro" id="IPR045851">
    <property type="entry name" value="AMP-bd_C_sf"/>
</dbReference>
<evidence type="ECO:0000313" key="9">
    <source>
        <dbReference type="Proteomes" id="UP000292564"/>
    </source>
</evidence>
<dbReference type="FunFam" id="2.30.38.10:FF:000001">
    <property type="entry name" value="Non-ribosomal peptide synthetase PvdI"/>
    <property type="match status" value="2"/>
</dbReference>
<dbReference type="EMBL" id="SHKY01000001">
    <property type="protein sequence ID" value="RZU53268.1"/>
    <property type="molecule type" value="Genomic_DNA"/>
</dbReference>
<dbReference type="Pfam" id="PF00501">
    <property type="entry name" value="AMP-binding"/>
    <property type="match status" value="2"/>
</dbReference>
<dbReference type="Pfam" id="PF00668">
    <property type="entry name" value="Condensation"/>
    <property type="match status" value="3"/>
</dbReference>
<keyword evidence="6" id="KW-0045">Antibiotic biosynthesis</keyword>
<dbReference type="FunFam" id="1.10.1200.10:FF:000005">
    <property type="entry name" value="Nonribosomal peptide synthetase 1"/>
    <property type="match status" value="1"/>
</dbReference>
<evidence type="ECO:0000256" key="1">
    <source>
        <dbReference type="ARBA" id="ARBA00001957"/>
    </source>
</evidence>
<dbReference type="GO" id="GO:0008610">
    <property type="term" value="P:lipid biosynthetic process"/>
    <property type="evidence" value="ECO:0007669"/>
    <property type="project" value="UniProtKB-ARBA"/>
</dbReference>
<feature type="domain" description="Carrier" evidence="7">
    <location>
        <begin position="2596"/>
        <end position="2671"/>
    </location>
</feature>
<dbReference type="Gene3D" id="3.30.559.30">
    <property type="entry name" value="Nonribosomal peptide synthetase, condensation domain"/>
    <property type="match status" value="3"/>
</dbReference>
<comment type="caution">
    <text evidence="8">The sequence shown here is derived from an EMBL/GenBank/DDBJ whole genome shotgun (WGS) entry which is preliminary data.</text>
</comment>
<dbReference type="InterPro" id="IPR000873">
    <property type="entry name" value="AMP-dep_synth/lig_dom"/>
</dbReference>
<dbReference type="PANTHER" id="PTHR45527:SF1">
    <property type="entry name" value="FATTY ACID SYNTHASE"/>
    <property type="match status" value="1"/>
</dbReference>
<dbReference type="FunFam" id="3.40.50.980:FF:000001">
    <property type="entry name" value="Non-ribosomal peptide synthetase"/>
    <property type="match status" value="1"/>
</dbReference>
<dbReference type="GO" id="GO:0031177">
    <property type="term" value="F:phosphopantetheine binding"/>
    <property type="evidence" value="ECO:0007669"/>
    <property type="project" value="InterPro"/>
</dbReference>